<organism evidence="1">
    <name type="scientific">marine sediment metagenome</name>
    <dbReference type="NCBI Taxonomy" id="412755"/>
    <lineage>
        <taxon>unclassified sequences</taxon>
        <taxon>metagenomes</taxon>
        <taxon>ecological metagenomes</taxon>
    </lineage>
</organism>
<accession>X1CM28</accession>
<gene>
    <name evidence="1" type="ORF">S01H4_42830</name>
</gene>
<feature type="non-terminal residue" evidence="1">
    <location>
        <position position="1"/>
    </location>
</feature>
<name>X1CM28_9ZZZZ</name>
<sequence length="45" mass="5063">VKEFESDFTVVSFSKPKKSSQLEQIYSKLIAEDKVEIELSKGGVN</sequence>
<proteinExistence type="predicted"/>
<evidence type="ECO:0000313" key="1">
    <source>
        <dbReference type="EMBL" id="GAG94042.1"/>
    </source>
</evidence>
<protein>
    <submittedName>
        <fullName evidence="1">Uncharacterized protein</fullName>
    </submittedName>
</protein>
<dbReference type="EMBL" id="BART01023565">
    <property type="protein sequence ID" value="GAG94042.1"/>
    <property type="molecule type" value="Genomic_DNA"/>
</dbReference>
<comment type="caution">
    <text evidence="1">The sequence shown here is derived from an EMBL/GenBank/DDBJ whole genome shotgun (WGS) entry which is preliminary data.</text>
</comment>
<reference evidence="1" key="1">
    <citation type="journal article" date="2014" name="Front. Microbiol.">
        <title>High frequency of phylogenetically diverse reductive dehalogenase-homologous genes in deep subseafloor sedimentary metagenomes.</title>
        <authorList>
            <person name="Kawai M."/>
            <person name="Futagami T."/>
            <person name="Toyoda A."/>
            <person name="Takaki Y."/>
            <person name="Nishi S."/>
            <person name="Hori S."/>
            <person name="Arai W."/>
            <person name="Tsubouchi T."/>
            <person name="Morono Y."/>
            <person name="Uchiyama I."/>
            <person name="Ito T."/>
            <person name="Fujiyama A."/>
            <person name="Inagaki F."/>
            <person name="Takami H."/>
        </authorList>
    </citation>
    <scope>NUCLEOTIDE SEQUENCE</scope>
    <source>
        <strain evidence="1">Expedition CK06-06</strain>
    </source>
</reference>
<dbReference type="AlphaFoldDB" id="X1CM28"/>